<evidence type="ECO:0000313" key="1">
    <source>
        <dbReference type="EMBL" id="PAB59279.1"/>
    </source>
</evidence>
<organism evidence="1 2">
    <name type="scientific">Anaeromicrobium sediminis</name>
    <dbReference type="NCBI Taxonomy" id="1478221"/>
    <lineage>
        <taxon>Bacteria</taxon>
        <taxon>Bacillati</taxon>
        <taxon>Bacillota</taxon>
        <taxon>Clostridia</taxon>
        <taxon>Peptostreptococcales</taxon>
        <taxon>Thermotaleaceae</taxon>
        <taxon>Anaeromicrobium</taxon>
    </lineage>
</organism>
<evidence type="ECO:0000313" key="2">
    <source>
        <dbReference type="Proteomes" id="UP000216024"/>
    </source>
</evidence>
<accession>A0A267MI76</accession>
<gene>
    <name evidence="1" type="ORF">CCE28_10460</name>
</gene>
<dbReference type="RefSeq" id="WP_095133659.1">
    <property type="nucleotide sequence ID" value="NZ_NIBG01000008.1"/>
</dbReference>
<name>A0A267MI76_9FIRM</name>
<dbReference type="Pfam" id="PF11213">
    <property type="entry name" value="DUF3006"/>
    <property type="match status" value="1"/>
</dbReference>
<dbReference type="AlphaFoldDB" id="A0A267MI76"/>
<sequence>MKIIVDRIEDNMVIGEREDREMVKINKNQINEPVKEGDVLVVKDGKFIVDEEGTNRLKEEVKNMMEDLFE</sequence>
<protein>
    <submittedName>
        <fullName evidence="1">Uncharacterized protein</fullName>
    </submittedName>
</protein>
<proteinExistence type="predicted"/>
<dbReference type="OrthoDB" id="164847at2"/>
<comment type="caution">
    <text evidence="1">The sequence shown here is derived from an EMBL/GenBank/DDBJ whole genome shotgun (WGS) entry which is preliminary data.</text>
</comment>
<dbReference type="InterPro" id="IPR021377">
    <property type="entry name" value="DUF3006"/>
</dbReference>
<reference evidence="1 2" key="1">
    <citation type="submission" date="2017-06" db="EMBL/GenBank/DDBJ databases">
        <title>Draft genome sequence of anaerobic fermentative bacterium Anaeromicrobium sediminis DY2726D isolated from West Pacific Ocean sediments.</title>
        <authorList>
            <person name="Zeng X."/>
        </authorList>
    </citation>
    <scope>NUCLEOTIDE SEQUENCE [LARGE SCALE GENOMIC DNA]</scope>
    <source>
        <strain evidence="1 2">DY2726D</strain>
    </source>
</reference>
<keyword evidence="2" id="KW-1185">Reference proteome</keyword>
<dbReference type="EMBL" id="NIBG01000008">
    <property type="protein sequence ID" value="PAB59279.1"/>
    <property type="molecule type" value="Genomic_DNA"/>
</dbReference>
<dbReference type="Proteomes" id="UP000216024">
    <property type="component" value="Unassembled WGS sequence"/>
</dbReference>